<dbReference type="RefSeq" id="WP_091300316.1">
    <property type="nucleotide sequence ID" value="NZ_FNON01000018.1"/>
</dbReference>
<feature type="transmembrane region" description="Helical" evidence="1">
    <location>
        <begin position="15"/>
        <end position="33"/>
    </location>
</feature>
<feature type="transmembrane region" description="Helical" evidence="1">
    <location>
        <begin position="39"/>
        <end position="60"/>
    </location>
</feature>
<keyword evidence="3" id="KW-1185">Reference proteome</keyword>
<evidence type="ECO:0000313" key="2">
    <source>
        <dbReference type="EMBL" id="SDZ45630.1"/>
    </source>
</evidence>
<dbReference type="EMBL" id="FNON01000018">
    <property type="protein sequence ID" value="SDZ45630.1"/>
    <property type="molecule type" value="Genomic_DNA"/>
</dbReference>
<keyword evidence="1" id="KW-0472">Membrane</keyword>
<organism evidence="2 3">
    <name type="scientific">Amycolatopsis xylanica</name>
    <dbReference type="NCBI Taxonomy" id="589385"/>
    <lineage>
        <taxon>Bacteria</taxon>
        <taxon>Bacillati</taxon>
        <taxon>Actinomycetota</taxon>
        <taxon>Actinomycetes</taxon>
        <taxon>Pseudonocardiales</taxon>
        <taxon>Pseudonocardiaceae</taxon>
        <taxon>Amycolatopsis</taxon>
    </lineage>
</organism>
<dbReference type="AlphaFoldDB" id="A0A1H3T6F4"/>
<evidence type="ECO:0000313" key="3">
    <source>
        <dbReference type="Proteomes" id="UP000199515"/>
    </source>
</evidence>
<accession>A0A1H3T6F4</accession>
<evidence type="ECO:0000256" key="1">
    <source>
        <dbReference type="SAM" id="Phobius"/>
    </source>
</evidence>
<dbReference type="Proteomes" id="UP000199515">
    <property type="component" value="Unassembled WGS sequence"/>
</dbReference>
<sequence>MSIASASKPLLHPKALGVTGAALTAGSLVTLAFELSITVSAYTALALFLVTVAVVSLRLAHGKVDSILHEELDHAE</sequence>
<keyword evidence="1" id="KW-0812">Transmembrane</keyword>
<name>A0A1H3T6F4_9PSEU</name>
<proteinExistence type="predicted"/>
<reference evidence="2 3" key="1">
    <citation type="submission" date="2016-10" db="EMBL/GenBank/DDBJ databases">
        <authorList>
            <person name="de Groot N.N."/>
        </authorList>
    </citation>
    <scope>NUCLEOTIDE SEQUENCE [LARGE SCALE GENOMIC DNA]</scope>
    <source>
        <strain evidence="2 3">CPCC 202699</strain>
    </source>
</reference>
<gene>
    <name evidence="2" type="ORF">SAMN05421504_11824</name>
</gene>
<protein>
    <submittedName>
        <fullName evidence="2">Uncharacterized protein</fullName>
    </submittedName>
</protein>
<keyword evidence="1" id="KW-1133">Transmembrane helix</keyword>